<accession>A0AAJ8BUD3</accession>
<dbReference type="KEGG" id="ang:An08g05980"/>
<protein>
    <submittedName>
        <fullName evidence="1">Uncharacterized protein</fullName>
    </submittedName>
</protein>
<organism evidence="1">
    <name type="scientific">Aspergillus niger</name>
    <dbReference type="NCBI Taxonomy" id="5061"/>
    <lineage>
        <taxon>Eukaryota</taxon>
        <taxon>Fungi</taxon>
        <taxon>Dikarya</taxon>
        <taxon>Ascomycota</taxon>
        <taxon>Pezizomycotina</taxon>
        <taxon>Eurotiomycetes</taxon>
        <taxon>Eurotiomycetidae</taxon>
        <taxon>Eurotiales</taxon>
        <taxon>Aspergillaceae</taxon>
        <taxon>Aspergillus</taxon>
        <taxon>Aspergillus subgen. Circumdati</taxon>
    </lineage>
</organism>
<reference evidence="1" key="1">
    <citation type="submission" date="2025-02" db="EMBL/GenBank/DDBJ databases">
        <authorList>
            <consortium name="NCBI Genome Project"/>
        </authorList>
    </citation>
    <scope>NUCLEOTIDE SEQUENCE</scope>
</reference>
<dbReference type="VEuPathDB" id="FungiDB:An08g05980"/>
<reference evidence="1" key="2">
    <citation type="submission" date="2025-08" db="UniProtKB">
        <authorList>
            <consortium name="RefSeq"/>
        </authorList>
    </citation>
    <scope>IDENTIFICATION</scope>
</reference>
<evidence type="ECO:0000313" key="1">
    <source>
        <dbReference type="RefSeq" id="XP_059604077.1"/>
    </source>
</evidence>
<name>A0AAJ8BUD3_ASPNG</name>
<sequence>MTVWSATDLRWLDLGWCTLIPPPCHSVGFYGILSNSFFLCATLPWAADAICGTSLEGVARIYNLLCPCTGETLKQRRP</sequence>
<dbReference type="GeneID" id="84591702"/>
<gene>
    <name evidence="1" type="ORF">An08g05980</name>
</gene>
<dbReference type="AlphaFoldDB" id="A0AAJ8BUD3"/>
<dbReference type="RefSeq" id="XP_059604077.1">
    <property type="nucleotide sequence ID" value="XM_059749100.1"/>
</dbReference>
<proteinExistence type="predicted"/>